<feature type="domain" description="Cytochrome c" evidence="5">
    <location>
        <begin position="29"/>
        <end position="139"/>
    </location>
</feature>
<dbReference type="STRING" id="311180.SAMN04488050_10134"/>
<dbReference type="EMBL" id="FOZW01000001">
    <property type="protein sequence ID" value="SFS30870.1"/>
    <property type="molecule type" value="Genomic_DNA"/>
</dbReference>
<reference evidence="7" key="1">
    <citation type="submission" date="2016-10" db="EMBL/GenBank/DDBJ databases">
        <authorList>
            <person name="Varghese N."/>
            <person name="Submissions S."/>
        </authorList>
    </citation>
    <scope>NUCLEOTIDE SEQUENCE [LARGE SCALE GENOMIC DNA]</scope>
    <source>
        <strain evidence="7">DSM 26894</strain>
    </source>
</reference>
<dbReference type="InterPro" id="IPR009056">
    <property type="entry name" value="Cyt_c-like_dom"/>
</dbReference>
<evidence type="ECO:0000256" key="3">
    <source>
        <dbReference type="ARBA" id="ARBA00023004"/>
    </source>
</evidence>
<evidence type="ECO:0000259" key="5">
    <source>
        <dbReference type="PROSITE" id="PS51007"/>
    </source>
</evidence>
<dbReference type="PROSITE" id="PS51257">
    <property type="entry name" value="PROKAR_LIPOPROTEIN"/>
    <property type="match status" value="1"/>
</dbReference>
<evidence type="ECO:0000256" key="2">
    <source>
        <dbReference type="ARBA" id="ARBA00022723"/>
    </source>
</evidence>
<protein>
    <submittedName>
        <fullName evidence="6">Cytochrome C oxidase, cbb3-type, subunit III</fullName>
    </submittedName>
</protein>
<keyword evidence="1 4" id="KW-0349">Heme</keyword>
<evidence type="ECO:0000313" key="7">
    <source>
        <dbReference type="Proteomes" id="UP000199392"/>
    </source>
</evidence>
<dbReference type="SUPFAM" id="SSF46626">
    <property type="entry name" value="Cytochrome c"/>
    <property type="match status" value="1"/>
</dbReference>
<dbReference type="Gene3D" id="1.10.760.10">
    <property type="entry name" value="Cytochrome c-like domain"/>
    <property type="match status" value="1"/>
</dbReference>
<dbReference type="OrthoDB" id="5514238at2"/>
<proteinExistence type="predicted"/>
<dbReference type="InterPro" id="IPR036909">
    <property type="entry name" value="Cyt_c-like_dom_sf"/>
</dbReference>
<dbReference type="Proteomes" id="UP000199392">
    <property type="component" value="Unassembled WGS sequence"/>
</dbReference>
<dbReference type="RefSeq" id="WP_092426733.1">
    <property type="nucleotide sequence ID" value="NZ_FNCL01000008.1"/>
</dbReference>
<evidence type="ECO:0000313" key="6">
    <source>
        <dbReference type="EMBL" id="SFS30870.1"/>
    </source>
</evidence>
<gene>
    <name evidence="6" type="ORF">SAMN04488050_10134</name>
</gene>
<evidence type="ECO:0000256" key="4">
    <source>
        <dbReference type="PROSITE-ProRule" id="PRU00433"/>
    </source>
</evidence>
<organism evidence="6 7">
    <name type="scientific">Alloyangia pacifica</name>
    <dbReference type="NCBI Taxonomy" id="311180"/>
    <lineage>
        <taxon>Bacteria</taxon>
        <taxon>Pseudomonadati</taxon>
        <taxon>Pseudomonadota</taxon>
        <taxon>Alphaproteobacteria</taxon>
        <taxon>Rhodobacterales</taxon>
        <taxon>Roseobacteraceae</taxon>
        <taxon>Alloyangia</taxon>
    </lineage>
</organism>
<name>A0A1I6NSJ9_9RHOB</name>
<keyword evidence="3 4" id="KW-0408">Iron</keyword>
<accession>A0A1I6NSJ9</accession>
<dbReference type="GO" id="GO:0046872">
    <property type="term" value="F:metal ion binding"/>
    <property type="evidence" value="ECO:0007669"/>
    <property type="project" value="UniProtKB-KW"/>
</dbReference>
<sequence length="142" mass="14674">MNGTMKGGIWGISAAGLLALGACMEAAMPEPADGRALFMEYCASCHGTTAVGNGPMAADLGVTPADLTHIAARRGGAFPRAEVLSMIDGYARSDMSGPGMPEFGELLKGDEVPLDTGDGILTPTPRKMVALLEYLESIQVTE</sequence>
<dbReference type="AlphaFoldDB" id="A0A1I6NSJ9"/>
<keyword evidence="2 4" id="KW-0479">Metal-binding</keyword>
<dbReference type="GO" id="GO:0009055">
    <property type="term" value="F:electron transfer activity"/>
    <property type="evidence" value="ECO:0007669"/>
    <property type="project" value="InterPro"/>
</dbReference>
<dbReference type="PROSITE" id="PS51007">
    <property type="entry name" value="CYTC"/>
    <property type="match status" value="1"/>
</dbReference>
<dbReference type="Pfam" id="PF13442">
    <property type="entry name" value="Cytochrome_CBB3"/>
    <property type="match status" value="1"/>
</dbReference>
<keyword evidence="7" id="KW-1185">Reference proteome</keyword>
<dbReference type="GO" id="GO:0020037">
    <property type="term" value="F:heme binding"/>
    <property type="evidence" value="ECO:0007669"/>
    <property type="project" value="InterPro"/>
</dbReference>
<evidence type="ECO:0000256" key="1">
    <source>
        <dbReference type="ARBA" id="ARBA00022617"/>
    </source>
</evidence>